<gene>
    <name evidence="3" type="primary">eif6</name>
    <name evidence="4" type="ORF">sm9_2144</name>
</gene>
<dbReference type="GeneID" id="26737102"/>
<protein>
    <recommendedName>
        <fullName evidence="3">Translation initiation factor 6</fullName>
        <shortName evidence="3">aIF-6</shortName>
    </recommendedName>
</protein>
<dbReference type="PANTHER" id="PTHR10784">
    <property type="entry name" value="TRANSLATION INITIATION FACTOR 6"/>
    <property type="match status" value="1"/>
</dbReference>
<dbReference type="GO" id="GO:0042256">
    <property type="term" value="P:cytosolic ribosome assembly"/>
    <property type="evidence" value="ECO:0007669"/>
    <property type="project" value="InterPro"/>
</dbReference>
<sequence>MLRRIDVVGNPNIGVFIQVTDDVAIVPYNLIDEKVKLVEETLEVPAVKSSVSGSSLIGSLSVANSKGIVVSPHVLDREVEQFKELGLEVAAIPGNYTAVGNIVAANDNGAIVSPFLSEDAINTIESTLDVDVEATSMVGSDIIGSLISVTNKGFLISSTAVESEVDFSRKVFGVEGDVGTVGRGISLVGACSIANSNGAIVAKDSTGPEMARVEEALGFLDDL</sequence>
<dbReference type="Pfam" id="PF01912">
    <property type="entry name" value="eIF-6"/>
    <property type="match status" value="1"/>
</dbReference>
<dbReference type="OrthoDB" id="33582at2157"/>
<dbReference type="HAMAP" id="MF_00032">
    <property type="entry name" value="eIF_6"/>
    <property type="match status" value="1"/>
</dbReference>
<dbReference type="GO" id="GO:0043022">
    <property type="term" value="F:ribosome binding"/>
    <property type="evidence" value="ECO:0007669"/>
    <property type="project" value="InterPro"/>
</dbReference>
<keyword evidence="2 3" id="KW-0648">Protein biosynthesis</keyword>
<dbReference type="KEGG" id="mmil:sm9_2144"/>
<comment type="function">
    <text evidence="3">Binds to the 50S ribosomal subunit and prevents its association with the 30S ribosomal subunit to form the 70S initiation complex.</text>
</comment>
<dbReference type="NCBIfam" id="NF003133">
    <property type="entry name" value="PRK04046.2-5"/>
    <property type="match status" value="1"/>
</dbReference>
<dbReference type="Proteomes" id="UP000067738">
    <property type="component" value="Chromosome"/>
</dbReference>
<dbReference type="EMBL" id="CP011266">
    <property type="protein sequence ID" value="ALT69900.1"/>
    <property type="molecule type" value="Genomic_DNA"/>
</dbReference>
<dbReference type="PATRIC" id="fig|230361.4.peg.2217"/>
<dbReference type="NCBIfam" id="TIGR00323">
    <property type="entry name" value="eIF-6"/>
    <property type="match status" value="1"/>
</dbReference>
<accession>A0A0U3CN55</accession>
<dbReference type="SMART" id="SM00654">
    <property type="entry name" value="eIF6"/>
    <property type="match status" value="1"/>
</dbReference>
<evidence type="ECO:0000313" key="4">
    <source>
        <dbReference type="EMBL" id="ALT69900.1"/>
    </source>
</evidence>
<proteinExistence type="inferred from homology"/>
<keyword evidence="5" id="KW-1185">Reference proteome</keyword>
<evidence type="ECO:0000256" key="2">
    <source>
        <dbReference type="ARBA" id="ARBA00022917"/>
    </source>
</evidence>
<evidence type="ECO:0000313" key="5">
    <source>
        <dbReference type="Proteomes" id="UP000067738"/>
    </source>
</evidence>
<dbReference type="GO" id="GO:0003743">
    <property type="term" value="F:translation initiation factor activity"/>
    <property type="evidence" value="ECO:0007669"/>
    <property type="project" value="UniProtKB-UniRule"/>
</dbReference>
<keyword evidence="1 3" id="KW-0396">Initiation factor</keyword>
<dbReference type="AlphaFoldDB" id="A0A0U3CN55"/>
<organism evidence="4 5">
    <name type="scientific">Methanobrevibacter millerae</name>
    <dbReference type="NCBI Taxonomy" id="230361"/>
    <lineage>
        <taxon>Archaea</taxon>
        <taxon>Methanobacteriati</taxon>
        <taxon>Methanobacteriota</taxon>
        <taxon>Methanomada group</taxon>
        <taxon>Methanobacteria</taxon>
        <taxon>Methanobacteriales</taxon>
        <taxon>Methanobacteriaceae</taxon>
        <taxon>Methanobrevibacter</taxon>
    </lineage>
</organism>
<dbReference type="Gene3D" id="3.75.10.10">
    <property type="entry name" value="L-arginine/glycine Amidinotransferase, Chain A"/>
    <property type="match status" value="1"/>
</dbReference>
<dbReference type="InterPro" id="IPR002769">
    <property type="entry name" value="eIF6"/>
</dbReference>
<dbReference type="SUPFAM" id="SSF55909">
    <property type="entry name" value="Pentein"/>
    <property type="match status" value="1"/>
</dbReference>
<name>A0A0U3CN55_9EURY</name>
<evidence type="ECO:0000256" key="3">
    <source>
        <dbReference type="HAMAP-Rule" id="MF_00032"/>
    </source>
</evidence>
<comment type="similarity">
    <text evidence="3">Belongs to the eIF-6 family.</text>
</comment>
<evidence type="ECO:0000256" key="1">
    <source>
        <dbReference type="ARBA" id="ARBA00022540"/>
    </source>
</evidence>
<dbReference type="RefSeq" id="WP_058740109.1">
    <property type="nucleotide sequence ID" value="NZ_CP011266.1"/>
</dbReference>
<reference evidence="4 5" key="1">
    <citation type="submission" date="2015-04" db="EMBL/GenBank/DDBJ databases">
        <title>The complete genome sequence of the rumen methanogen Methanobrevibacter millerae SM9.</title>
        <authorList>
            <person name="Leahy S.C."/>
            <person name="Kelly W.J."/>
            <person name="Pacheco D.M."/>
            <person name="Li D."/>
            <person name="Altermann E."/>
            <person name="Attwood G.T."/>
        </authorList>
    </citation>
    <scope>NUCLEOTIDE SEQUENCE [LARGE SCALE GENOMIC DNA]</scope>
    <source>
        <strain evidence="4 5">SM9</strain>
    </source>
</reference>